<evidence type="ECO:0000313" key="3">
    <source>
        <dbReference type="Proteomes" id="UP001311799"/>
    </source>
</evidence>
<dbReference type="GO" id="GO:0019901">
    <property type="term" value="F:protein kinase binding"/>
    <property type="evidence" value="ECO:0007669"/>
    <property type="project" value="InterPro"/>
</dbReference>
<dbReference type="Gene3D" id="1.10.472.10">
    <property type="entry name" value="Cyclin-like"/>
    <property type="match status" value="1"/>
</dbReference>
<dbReference type="Proteomes" id="UP001311799">
    <property type="component" value="Unassembled WGS sequence"/>
</dbReference>
<gene>
    <name evidence="2" type="ORF">RS030_111775</name>
</gene>
<dbReference type="PANTHER" id="PTHR15615:SF108">
    <property type="entry name" value="PROTEIN CNPPD1"/>
    <property type="match status" value="1"/>
</dbReference>
<keyword evidence="1" id="KW-0472">Membrane</keyword>
<evidence type="ECO:0000256" key="1">
    <source>
        <dbReference type="SAM" id="Phobius"/>
    </source>
</evidence>
<keyword evidence="3" id="KW-1185">Reference proteome</keyword>
<dbReference type="Pfam" id="PF08613">
    <property type="entry name" value="Cyclin"/>
    <property type="match status" value="1"/>
</dbReference>
<feature type="transmembrane region" description="Helical" evidence="1">
    <location>
        <begin position="218"/>
        <end position="241"/>
    </location>
</feature>
<protein>
    <submittedName>
        <fullName evidence="2">Cyclin 6 pcl7</fullName>
    </submittedName>
</protein>
<accession>A0AAV9Y3H7</accession>
<keyword evidence="1" id="KW-0812">Transmembrane</keyword>
<comment type="caution">
    <text evidence="2">The sequence shown here is derived from an EMBL/GenBank/DDBJ whole genome shotgun (WGS) entry which is preliminary data.</text>
</comment>
<dbReference type="SUPFAM" id="SSF47954">
    <property type="entry name" value="Cyclin-like"/>
    <property type="match status" value="1"/>
</dbReference>
<dbReference type="PANTHER" id="PTHR15615">
    <property type="match status" value="1"/>
</dbReference>
<name>A0AAV9Y3H7_9CRYT</name>
<dbReference type="InterPro" id="IPR013922">
    <property type="entry name" value="Cyclin_PHO80-like"/>
</dbReference>
<dbReference type="AlphaFoldDB" id="A0AAV9Y3H7"/>
<evidence type="ECO:0000313" key="2">
    <source>
        <dbReference type="EMBL" id="KAK6591057.1"/>
    </source>
</evidence>
<reference evidence="2 3" key="1">
    <citation type="submission" date="2023-10" db="EMBL/GenBank/DDBJ databases">
        <title>Comparative genomics analysis reveals potential genetic determinants of host preference in Cryptosporidium xiaoi.</title>
        <authorList>
            <person name="Xiao L."/>
            <person name="Li J."/>
        </authorList>
    </citation>
    <scope>NUCLEOTIDE SEQUENCE [LARGE SCALE GENOMIC DNA]</scope>
    <source>
        <strain evidence="2 3">52996</strain>
    </source>
</reference>
<dbReference type="InterPro" id="IPR036915">
    <property type="entry name" value="Cyclin-like_sf"/>
</dbReference>
<sequence>MSTRDPGEICSSYSTRSPFCTNSTLGIEHFQEFKNEVPFLENAELDSENGSLSITNVNTSQKYSFKLDKHLKVVNDKFPKNVGINETVKNQNSLDILSFDSKKMYDKKSIIELSRNIIRLLLGEKVLKKFDENNGNFDDLKAEFYSQKFWNIFEFPNNQNKFDISCIHDSDLMCSFMFDEILGDFLVLTQYISQIRVNNKISTSFDTKNFKNISIRDYFMRLVKFSLCSPSLFIIMFIYIIRILEGNPSCVFDTKNAHRLMLSSLIICVKLYDDKLLTYSSFAQIGGVSNEELTRIETEALRQMNFKLKVDLEEFIQFIISIRIIGNYLRNLKPKNN</sequence>
<keyword evidence="1" id="KW-1133">Transmembrane helix</keyword>
<organism evidence="2 3">
    <name type="scientific">Cryptosporidium xiaoi</name>
    <dbReference type="NCBI Taxonomy" id="659607"/>
    <lineage>
        <taxon>Eukaryota</taxon>
        <taxon>Sar</taxon>
        <taxon>Alveolata</taxon>
        <taxon>Apicomplexa</taxon>
        <taxon>Conoidasida</taxon>
        <taxon>Coccidia</taxon>
        <taxon>Eucoccidiorida</taxon>
        <taxon>Eimeriorina</taxon>
        <taxon>Cryptosporidiidae</taxon>
        <taxon>Cryptosporidium</taxon>
    </lineage>
</organism>
<dbReference type="EMBL" id="JAWDEY010000002">
    <property type="protein sequence ID" value="KAK6591057.1"/>
    <property type="molecule type" value="Genomic_DNA"/>
</dbReference>
<proteinExistence type="predicted"/>